<evidence type="ECO:0000256" key="1">
    <source>
        <dbReference type="ARBA" id="ARBA00023180"/>
    </source>
</evidence>
<keyword evidence="2" id="KW-0472">Membrane</keyword>
<feature type="domain" description="PSI" evidence="3">
    <location>
        <begin position="137"/>
        <end position="186"/>
    </location>
</feature>
<proteinExistence type="predicted"/>
<evidence type="ECO:0000259" key="3">
    <source>
        <dbReference type="SMART" id="SM00423"/>
    </source>
</evidence>
<comment type="caution">
    <text evidence="4">The sequence shown here is derived from an EMBL/GenBank/DDBJ whole genome shotgun (WGS) entry which is preliminary data.</text>
</comment>
<reference evidence="4" key="1">
    <citation type="journal article" date="2022" name="bioRxiv">
        <title>Genomics of Preaxostyla Flagellates Illuminates Evolutionary Transitions and the Path Towards Mitochondrial Loss.</title>
        <authorList>
            <person name="Novak L.V.F."/>
            <person name="Treitli S.C."/>
            <person name="Pyrih J."/>
            <person name="Halakuc P."/>
            <person name="Pipaliya S.V."/>
            <person name="Vacek V."/>
            <person name="Brzon O."/>
            <person name="Soukal P."/>
            <person name="Eme L."/>
            <person name="Dacks J.B."/>
            <person name="Karnkowska A."/>
            <person name="Elias M."/>
            <person name="Hampl V."/>
        </authorList>
    </citation>
    <scope>NUCLEOTIDE SEQUENCE</scope>
    <source>
        <strain evidence="4">RCP-MX</strain>
    </source>
</reference>
<feature type="domain" description="PSI" evidence="3">
    <location>
        <begin position="497"/>
        <end position="548"/>
    </location>
</feature>
<organism evidence="4 5">
    <name type="scientific">Paratrimastix pyriformis</name>
    <dbReference type="NCBI Taxonomy" id="342808"/>
    <lineage>
        <taxon>Eukaryota</taxon>
        <taxon>Metamonada</taxon>
        <taxon>Preaxostyla</taxon>
        <taxon>Paratrimastigidae</taxon>
        <taxon>Paratrimastix</taxon>
    </lineage>
</organism>
<dbReference type="EMBL" id="JAPMOS010000002">
    <property type="protein sequence ID" value="KAJ4462627.1"/>
    <property type="molecule type" value="Genomic_DNA"/>
</dbReference>
<sequence>MNTCSFYVSPATVIPPNDHGFLLFHEVHSGTCPSFVGYPTNIQLYNNLVDPSIPFRVLLMTAAQYQVFSLNPSQRACISTYPGCNTVRLDTDGTTHPLNVAIDPDETTDPVLVVENLSPTASIYFSATSVFYYTSYVCSEYGSSCFTCTAVAGCGYCRQSATCLNGNSTGPASGACTTGWEYHSCSSTCTAYTNCGDCTSQPNCGWCGATAACTGGSSSGPASGSCAAQWRFGNATTCPTPCPSAQNCTACMNLTESVQHPTHPNPHPTHLPSRLHWDGTSGAHPTHFLSSNGRVVWFVQLWLVPGDAQLYAGYCRRAAHPPWSAWPPAIPRGATCASWSWATCPACPVNATCASCLAAPGKKITNFANWWHVGTVGICAAAAGAPPRVEALTGFTGFFPWAPRFLSHERLVREFLPRPMLRPVIVRRLHRGRQRLIYHLSRALQVMWHCPAMPNCTIPWGCTECRNVTGCAWCESPSACALVTGSCSRWAADACPACPVTSDCGLCSSTPGCGFCAVSSTCMAGIRAGPVSGTCRTGWTYGRAASCLSTTTYIVIGVSAGAGLALVVLVFFLVFCCWFRHVKNRPAKALPDLSVPPGSGQPAPAPALAPAKIPPPPGAAWVAQAQPVPAGQPAVYVV</sequence>
<feature type="transmembrane region" description="Helical" evidence="2">
    <location>
        <begin position="553"/>
        <end position="579"/>
    </location>
</feature>
<dbReference type="InterPro" id="IPR016201">
    <property type="entry name" value="PSI"/>
</dbReference>
<keyword evidence="5" id="KW-1185">Reference proteome</keyword>
<name>A0ABQ8UU23_9EUKA</name>
<evidence type="ECO:0000256" key="2">
    <source>
        <dbReference type="SAM" id="Phobius"/>
    </source>
</evidence>
<protein>
    <recommendedName>
        <fullName evidence="3">PSI domain-containing protein</fullName>
    </recommendedName>
</protein>
<keyword evidence="2" id="KW-1133">Transmembrane helix</keyword>
<evidence type="ECO:0000313" key="5">
    <source>
        <dbReference type="Proteomes" id="UP001141327"/>
    </source>
</evidence>
<keyword evidence="2" id="KW-0812">Transmembrane</keyword>
<evidence type="ECO:0000313" key="4">
    <source>
        <dbReference type="EMBL" id="KAJ4462627.1"/>
    </source>
</evidence>
<feature type="domain" description="PSI" evidence="3">
    <location>
        <begin position="188"/>
        <end position="239"/>
    </location>
</feature>
<dbReference type="SMART" id="SM00423">
    <property type="entry name" value="PSI"/>
    <property type="match status" value="3"/>
</dbReference>
<accession>A0ABQ8UU23</accession>
<gene>
    <name evidence="4" type="ORF">PAPYR_622</name>
</gene>
<dbReference type="Proteomes" id="UP001141327">
    <property type="component" value="Unassembled WGS sequence"/>
</dbReference>
<keyword evidence="1" id="KW-0325">Glycoprotein</keyword>